<organism evidence="7 8">
    <name type="scientific">Domibacillus aminovorans</name>
    <dbReference type="NCBI Taxonomy" id="29332"/>
    <lineage>
        <taxon>Bacteria</taxon>
        <taxon>Bacillati</taxon>
        <taxon>Bacillota</taxon>
        <taxon>Bacilli</taxon>
        <taxon>Bacillales</taxon>
        <taxon>Bacillaceae</taxon>
        <taxon>Domibacillus</taxon>
    </lineage>
</organism>
<keyword evidence="3 6" id="KW-0812">Transmembrane</keyword>
<gene>
    <name evidence="7" type="ORF">AWH48_18460</name>
</gene>
<protein>
    <recommendedName>
        <fullName evidence="6">Probable membrane transporter protein</fullName>
    </recommendedName>
</protein>
<dbReference type="PANTHER" id="PTHR43701">
    <property type="entry name" value="MEMBRANE TRANSPORTER PROTEIN MJ0441-RELATED"/>
    <property type="match status" value="1"/>
</dbReference>
<feature type="transmembrane region" description="Helical" evidence="6">
    <location>
        <begin position="76"/>
        <end position="96"/>
    </location>
</feature>
<dbReference type="InterPro" id="IPR051598">
    <property type="entry name" value="TSUP/Inactive_protease-like"/>
</dbReference>
<evidence type="ECO:0000313" key="8">
    <source>
        <dbReference type="Proteomes" id="UP000077271"/>
    </source>
</evidence>
<feature type="transmembrane region" description="Helical" evidence="6">
    <location>
        <begin position="7"/>
        <end position="36"/>
    </location>
</feature>
<keyword evidence="4 6" id="KW-1133">Transmembrane helix</keyword>
<proteinExistence type="inferred from homology"/>
<evidence type="ECO:0000313" key="7">
    <source>
        <dbReference type="EMBL" id="OAH58357.1"/>
    </source>
</evidence>
<evidence type="ECO:0000256" key="5">
    <source>
        <dbReference type="ARBA" id="ARBA00023136"/>
    </source>
</evidence>
<dbReference type="PANTHER" id="PTHR43701:SF2">
    <property type="entry name" value="MEMBRANE TRANSPORTER PROTEIN YJNA-RELATED"/>
    <property type="match status" value="1"/>
</dbReference>
<feature type="transmembrane region" description="Helical" evidence="6">
    <location>
        <begin position="48"/>
        <end position="69"/>
    </location>
</feature>
<comment type="caution">
    <text evidence="7">The sequence shown here is derived from an EMBL/GenBank/DDBJ whole genome shotgun (WGS) entry which is preliminary data.</text>
</comment>
<comment type="subcellular location">
    <subcellularLocation>
        <location evidence="6">Cell membrane</location>
        <topology evidence="6">Multi-pass membrane protein</topology>
    </subcellularLocation>
    <subcellularLocation>
        <location evidence="1">Membrane</location>
        <topology evidence="1">Multi-pass membrane protein</topology>
    </subcellularLocation>
</comment>
<evidence type="ECO:0000256" key="2">
    <source>
        <dbReference type="ARBA" id="ARBA00009142"/>
    </source>
</evidence>
<comment type="similarity">
    <text evidence="2 6">Belongs to the 4-toluene sulfonate uptake permease (TSUP) (TC 2.A.102) family.</text>
</comment>
<keyword evidence="6" id="KW-1003">Cell membrane</keyword>
<dbReference type="EMBL" id="LQWZ01000010">
    <property type="protein sequence ID" value="OAH58357.1"/>
    <property type="molecule type" value="Genomic_DNA"/>
</dbReference>
<accession>A0A177KYV3</accession>
<evidence type="ECO:0000256" key="6">
    <source>
        <dbReference type="RuleBase" id="RU363041"/>
    </source>
</evidence>
<dbReference type="RefSeq" id="WP_018394323.1">
    <property type="nucleotide sequence ID" value="NZ_LQWZ01000010.1"/>
</dbReference>
<sequence>MEWLILLAIGLIAAAIGALVGLGGGIIIVPALLFLGSTSLLDPVSPQIAVGTSSVILIVTGLSSTLAYMKQKKVDYKLGFILFIGSAPGSIIGAYANKGLDMSQFSLYFGLFMVFMSFVLMFKNRAKPILGTRGMPRTFTDNEGTHTYSIEPITGTLASFIVGFFGGLFGIGGGSLMVPAMIMLFAVPPHVAVATSMLLIFLSAGASSITHISLGNVEWLYAVVLVPGAWFGAKLGAWLNARIASKTVVLLLRLVLIFVGVRLIWQGII</sequence>
<dbReference type="InterPro" id="IPR002781">
    <property type="entry name" value="TM_pro_TauE-like"/>
</dbReference>
<evidence type="ECO:0000256" key="4">
    <source>
        <dbReference type="ARBA" id="ARBA00022989"/>
    </source>
</evidence>
<dbReference type="AlphaFoldDB" id="A0A177KYV3"/>
<evidence type="ECO:0000256" key="3">
    <source>
        <dbReference type="ARBA" id="ARBA00022692"/>
    </source>
</evidence>
<keyword evidence="5 6" id="KW-0472">Membrane</keyword>
<feature type="transmembrane region" description="Helical" evidence="6">
    <location>
        <begin position="219"/>
        <end position="241"/>
    </location>
</feature>
<feature type="transmembrane region" description="Helical" evidence="6">
    <location>
        <begin position="247"/>
        <end position="265"/>
    </location>
</feature>
<feature type="transmembrane region" description="Helical" evidence="6">
    <location>
        <begin position="102"/>
        <end position="122"/>
    </location>
</feature>
<feature type="transmembrane region" description="Helical" evidence="6">
    <location>
        <begin position="157"/>
        <end position="185"/>
    </location>
</feature>
<name>A0A177KYV3_9BACI</name>
<dbReference type="Proteomes" id="UP000077271">
    <property type="component" value="Unassembled WGS sequence"/>
</dbReference>
<feature type="transmembrane region" description="Helical" evidence="6">
    <location>
        <begin position="191"/>
        <end position="212"/>
    </location>
</feature>
<evidence type="ECO:0000256" key="1">
    <source>
        <dbReference type="ARBA" id="ARBA00004141"/>
    </source>
</evidence>
<dbReference type="OrthoDB" id="9780109at2"/>
<dbReference type="Pfam" id="PF01925">
    <property type="entry name" value="TauE"/>
    <property type="match status" value="1"/>
</dbReference>
<dbReference type="GO" id="GO:0005886">
    <property type="term" value="C:plasma membrane"/>
    <property type="evidence" value="ECO:0007669"/>
    <property type="project" value="UniProtKB-SubCell"/>
</dbReference>
<reference evidence="7 8" key="1">
    <citation type="submission" date="2016-01" db="EMBL/GenBank/DDBJ databases">
        <title>Investigation of taxonomic status of Bacillus aminovorans.</title>
        <authorList>
            <person name="Verma A."/>
            <person name="Pal Y."/>
            <person name="Krishnamurthi S."/>
        </authorList>
    </citation>
    <scope>NUCLEOTIDE SEQUENCE [LARGE SCALE GENOMIC DNA]</scope>
    <source>
        <strain evidence="7 8">DSM 4337</strain>
    </source>
</reference>